<dbReference type="Pfam" id="PF07690">
    <property type="entry name" value="MFS_1"/>
    <property type="match status" value="1"/>
</dbReference>
<keyword evidence="2 6" id="KW-0812">Transmembrane</keyword>
<dbReference type="InterPro" id="IPR036259">
    <property type="entry name" value="MFS_trans_sf"/>
</dbReference>
<dbReference type="GO" id="GO:0022857">
    <property type="term" value="F:transmembrane transporter activity"/>
    <property type="evidence" value="ECO:0007669"/>
    <property type="project" value="InterPro"/>
</dbReference>
<protein>
    <submittedName>
        <fullName evidence="8">MFS family permease</fullName>
    </submittedName>
</protein>
<gene>
    <name evidence="8" type="ORF">F4562_005928</name>
</gene>
<organism evidence="8 9">
    <name type="scientific">Streptosporangium becharense</name>
    <dbReference type="NCBI Taxonomy" id="1816182"/>
    <lineage>
        <taxon>Bacteria</taxon>
        <taxon>Bacillati</taxon>
        <taxon>Actinomycetota</taxon>
        <taxon>Actinomycetes</taxon>
        <taxon>Streptosporangiales</taxon>
        <taxon>Streptosporangiaceae</taxon>
        <taxon>Streptosporangium</taxon>
    </lineage>
</organism>
<dbReference type="CDD" id="cd17393">
    <property type="entry name" value="MFS_MosC_like"/>
    <property type="match status" value="1"/>
</dbReference>
<dbReference type="RefSeq" id="WP_184547929.1">
    <property type="nucleotide sequence ID" value="NZ_JACHMP010000001.1"/>
</dbReference>
<feature type="transmembrane region" description="Helical" evidence="6">
    <location>
        <begin position="401"/>
        <end position="423"/>
    </location>
</feature>
<keyword evidence="9" id="KW-1185">Reference proteome</keyword>
<dbReference type="InterPro" id="IPR011701">
    <property type="entry name" value="MFS"/>
</dbReference>
<dbReference type="PROSITE" id="PS50850">
    <property type="entry name" value="MFS"/>
    <property type="match status" value="1"/>
</dbReference>
<name>A0A7W9MJN1_9ACTN</name>
<proteinExistence type="predicted"/>
<dbReference type="Proteomes" id="UP000540685">
    <property type="component" value="Unassembled WGS sequence"/>
</dbReference>
<keyword evidence="4 6" id="KW-0472">Membrane</keyword>
<feature type="region of interest" description="Disordered" evidence="5">
    <location>
        <begin position="205"/>
        <end position="234"/>
    </location>
</feature>
<evidence type="ECO:0000256" key="2">
    <source>
        <dbReference type="ARBA" id="ARBA00022692"/>
    </source>
</evidence>
<feature type="transmembrane region" description="Helical" evidence="6">
    <location>
        <begin position="87"/>
        <end position="104"/>
    </location>
</feature>
<dbReference type="Gene3D" id="1.20.1250.20">
    <property type="entry name" value="MFS general substrate transporter like domains"/>
    <property type="match status" value="2"/>
</dbReference>
<feature type="transmembrane region" description="Helical" evidence="6">
    <location>
        <begin position="246"/>
        <end position="263"/>
    </location>
</feature>
<sequence>MSAATASPTASVESTRQTRLARVAVAALFLTNGALFANVVPRYPQIKADLGLSNAVLGAALAALPLGALLAGLLAAAAIRRFRSSRVAALGVVLLAVATFVIPFASNGIAFGAVLFVIGALDAVVDVAQNAHGLRVQRLYGRSIVNSFHGVWSIGAVLGGLMGSAAAGLRVPLAIHLSVSTALFGVVALVAYRFLLPGPEDAERPAVTRVPGADHDPAATRDPAADGHPAAPAAHDAGRRAFAGSTARMLAALGVLAACGALVEDAGASWGAIYLSGDLRTDAATAGLAFVALQVAMTVGRLTGDRAVDRFGQRTVVRAGGALATVGMGAALAVPTVGTALAGFALAGLGVATLVPAAMHAADELPGLPDGTGLTIVSWLLRGGFLLSPPLVGFVADLVSLRVGLLSVVLAGLVTVILARVLADRRQA</sequence>
<feature type="transmembrane region" description="Helical" evidence="6">
    <location>
        <begin position="110"/>
        <end position="128"/>
    </location>
</feature>
<dbReference type="InterPro" id="IPR051788">
    <property type="entry name" value="MFS_Transporter"/>
</dbReference>
<feature type="domain" description="Major facilitator superfamily (MFS) profile" evidence="7">
    <location>
        <begin position="240"/>
        <end position="428"/>
    </location>
</feature>
<dbReference type="GO" id="GO:0005886">
    <property type="term" value="C:plasma membrane"/>
    <property type="evidence" value="ECO:0007669"/>
    <property type="project" value="UniProtKB-SubCell"/>
</dbReference>
<evidence type="ECO:0000256" key="6">
    <source>
        <dbReference type="SAM" id="Phobius"/>
    </source>
</evidence>
<feature type="transmembrane region" description="Helical" evidence="6">
    <location>
        <begin position="20"/>
        <end position="40"/>
    </location>
</feature>
<dbReference type="EMBL" id="JACHMP010000001">
    <property type="protein sequence ID" value="MBB5822866.1"/>
    <property type="molecule type" value="Genomic_DNA"/>
</dbReference>
<dbReference type="PANTHER" id="PTHR23514:SF13">
    <property type="entry name" value="INNER MEMBRANE PROTEIN YBJJ"/>
    <property type="match status" value="1"/>
</dbReference>
<feature type="compositionally biased region" description="Basic and acidic residues" evidence="5">
    <location>
        <begin position="205"/>
        <end position="225"/>
    </location>
</feature>
<comment type="caution">
    <text evidence="8">The sequence shown here is derived from an EMBL/GenBank/DDBJ whole genome shotgun (WGS) entry which is preliminary data.</text>
</comment>
<feature type="transmembrane region" description="Helical" evidence="6">
    <location>
        <begin position="148"/>
        <end position="167"/>
    </location>
</feature>
<evidence type="ECO:0000313" key="9">
    <source>
        <dbReference type="Proteomes" id="UP000540685"/>
    </source>
</evidence>
<dbReference type="SUPFAM" id="SSF103473">
    <property type="entry name" value="MFS general substrate transporter"/>
    <property type="match status" value="1"/>
</dbReference>
<evidence type="ECO:0000313" key="8">
    <source>
        <dbReference type="EMBL" id="MBB5822866.1"/>
    </source>
</evidence>
<comment type="subcellular location">
    <subcellularLocation>
        <location evidence="1">Cell membrane</location>
        <topology evidence="1">Multi-pass membrane protein</topology>
    </subcellularLocation>
</comment>
<evidence type="ECO:0000256" key="4">
    <source>
        <dbReference type="ARBA" id="ARBA00023136"/>
    </source>
</evidence>
<feature type="transmembrane region" description="Helical" evidence="6">
    <location>
        <begin position="315"/>
        <end position="334"/>
    </location>
</feature>
<feature type="transmembrane region" description="Helical" evidence="6">
    <location>
        <begin position="283"/>
        <end position="303"/>
    </location>
</feature>
<dbReference type="PANTHER" id="PTHR23514">
    <property type="entry name" value="BYPASS OF STOP CODON PROTEIN 6"/>
    <property type="match status" value="1"/>
</dbReference>
<keyword evidence="3 6" id="KW-1133">Transmembrane helix</keyword>
<dbReference type="InterPro" id="IPR020846">
    <property type="entry name" value="MFS_dom"/>
</dbReference>
<feature type="transmembrane region" description="Helical" evidence="6">
    <location>
        <begin position="52"/>
        <end position="75"/>
    </location>
</feature>
<evidence type="ECO:0000256" key="1">
    <source>
        <dbReference type="ARBA" id="ARBA00004651"/>
    </source>
</evidence>
<evidence type="ECO:0000256" key="3">
    <source>
        <dbReference type="ARBA" id="ARBA00022989"/>
    </source>
</evidence>
<feature type="transmembrane region" description="Helical" evidence="6">
    <location>
        <begin position="173"/>
        <end position="195"/>
    </location>
</feature>
<evidence type="ECO:0000256" key="5">
    <source>
        <dbReference type="SAM" id="MobiDB-lite"/>
    </source>
</evidence>
<evidence type="ECO:0000259" key="7">
    <source>
        <dbReference type="PROSITE" id="PS50850"/>
    </source>
</evidence>
<accession>A0A7W9MJN1</accession>
<reference evidence="8 9" key="1">
    <citation type="submission" date="2020-08" db="EMBL/GenBank/DDBJ databases">
        <title>Sequencing the genomes of 1000 actinobacteria strains.</title>
        <authorList>
            <person name="Klenk H.-P."/>
        </authorList>
    </citation>
    <scope>NUCLEOTIDE SEQUENCE [LARGE SCALE GENOMIC DNA]</scope>
    <source>
        <strain evidence="8 9">DSM 46887</strain>
    </source>
</reference>
<dbReference type="AlphaFoldDB" id="A0A7W9MJN1"/>